<dbReference type="Pfam" id="PF07715">
    <property type="entry name" value="Plug"/>
    <property type="match status" value="1"/>
</dbReference>
<name>A0ABR6ET97_9SPHI</name>
<evidence type="ECO:0000313" key="10">
    <source>
        <dbReference type="Proteomes" id="UP000636110"/>
    </source>
</evidence>
<keyword evidence="2 7" id="KW-0813">Transport</keyword>
<keyword evidence="4 7" id="KW-0812">Transmembrane</keyword>
<dbReference type="NCBIfam" id="TIGR04056">
    <property type="entry name" value="OMP_RagA_SusC"/>
    <property type="match status" value="1"/>
</dbReference>
<comment type="caution">
    <text evidence="9">The sequence shown here is derived from an EMBL/GenBank/DDBJ whole genome shotgun (WGS) entry which is preliminary data.</text>
</comment>
<gene>
    <name evidence="9" type="ORF">GM920_06135</name>
</gene>
<evidence type="ECO:0000256" key="5">
    <source>
        <dbReference type="ARBA" id="ARBA00023136"/>
    </source>
</evidence>
<dbReference type="Pfam" id="PF13715">
    <property type="entry name" value="CarbopepD_reg_2"/>
    <property type="match status" value="1"/>
</dbReference>
<keyword evidence="10" id="KW-1185">Reference proteome</keyword>
<dbReference type="SUPFAM" id="SSF49464">
    <property type="entry name" value="Carboxypeptidase regulatory domain-like"/>
    <property type="match status" value="1"/>
</dbReference>
<dbReference type="NCBIfam" id="TIGR04057">
    <property type="entry name" value="SusC_RagA_signa"/>
    <property type="match status" value="1"/>
</dbReference>
<organism evidence="9 10">
    <name type="scientific">Pedobacter gandavensis</name>
    <dbReference type="NCBI Taxonomy" id="2679963"/>
    <lineage>
        <taxon>Bacteria</taxon>
        <taxon>Pseudomonadati</taxon>
        <taxon>Bacteroidota</taxon>
        <taxon>Sphingobacteriia</taxon>
        <taxon>Sphingobacteriales</taxon>
        <taxon>Sphingobacteriaceae</taxon>
        <taxon>Pedobacter</taxon>
    </lineage>
</organism>
<comment type="similarity">
    <text evidence="7">Belongs to the TonB-dependent receptor family.</text>
</comment>
<dbReference type="PROSITE" id="PS52016">
    <property type="entry name" value="TONB_DEPENDENT_REC_3"/>
    <property type="match status" value="1"/>
</dbReference>
<dbReference type="InterPro" id="IPR023996">
    <property type="entry name" value="TonB-dep_OMP_SusC/RagA"/>
</dbReference>
<evidence type="ECO:0000256" key="6">
    <source>
        <dbReference type="ARBA" id="ARBA00023237"/>
    </source>
</evidence>
<dbReference type="InterPro" id="IPR037066">
    <property type="entry name" value="Plug_dom_sf"/>
</dbReference>
<dbReference type="InterPro" id="IPR023997">
    <property type="entry name" value="TonB-dep_OMP_SusC/RagA_CS"/>
</dbReference>
<dbReference type="SUPFAM" id="SSF56935">
    <property type="entry name" value="Porins"/>
    <property type="match status" value="1"/>
</dbReference>
<keyword evidence="5 7" id="KW-0472">Membrane</keyword>
<keyword evidence="6 7" id="KW-0998">Cell outer membrane</keyword>
<dbReference type="InterPro" id="IPR036942">
    <property type="entry name" value="Beta-barrel_TonB_sf"/>
</dbReference>
<dbReference type="Proteomes" id="UP000636110">
    <property type="component" value="Unassembled WGS sequence"/>
</dbReference>
<evidence type="ECO:0000259" key="8">
    <source>
        <dbReference type="Pfam" id="PF07715"/>
    </source>
</evidence>
<comment type="subcellular location">
    <subcellularLocation>
        <location evidence="1 7">Cell outer membrane</location>
        <topology evidence="1 7">Multi-pass membrane protein</topology>
    </subcellularLocation>
</comment>
<reference evidence="9 10" key="1">
    <citation type="submission" date="2019-11" db="EMBL/GenBank/DDBJ databases">
        <title>Description of Pedobacter sp. LMG 31462T.</title>
        <authorList>
            <person name="Carlier A."/>
            <person name="Qi S."/>
            <person name="Vandamme P."/>
        </authorList>
    </citation>
    <scope>NUCLEOTIDE SEQUENCE [LARGE SCALE GENOMIC DNA]</scope>
    <source>
        <strain evidence="9 10">LMG 31462</strain>
    </source>
</reference>
<evidence type="ECO:0000313" key="9">
    <source>
        <dbReference type="EMBL" id="MBB2148487.1"/>
    </source>
</evidence>
<protein>
    <submittedName>
        <fullName evidence="9">SusC/RagA family TonB-linked outer membrane protein</fullName>
    </submittedName>
</protein>
<dbReference type="InterPro" id="IPR012910">
    <property type="entry name" value="Plug_dom"/>
</dbReference>
<keyword evidence="3 7" id="KW-1134">Transmembrane beta strand</keyword>
<dbReference type="Gene3D" id="2.60.40.1120">
    <property type="entry name" value="Carboxypeptidase-like, regulatory domain"/>
    <property type="match status" value="1"/>
</dbReference>
<dbReference type="EMBL" id="WNXC01000001">
    <property type="protein sequence ID" value="MBB2148487.1"/>
    <property type="molecule type" value="Genomic_DNA"/>
</dbReference>
<dbReference type="Gene3D" id="2.40.170.20">
    <property type="entry name" value="TonB-dependent receptor, beta-barrel domain"/>
    <property type="match status" value="1"/>
</dbReference>
<evidence type="ECO:0000256" key="2">
    <source>
        <dbReference type="ARBA" id="ARBA00022448"/>
    </source>
</evidence>
<evidence type="ECO:0000256" key="4">
    <source>
        <dbReference type="ARBA" id="ARBA00022692"/>
    </source>
</evidence>
<evidence type="ECO:0000256" key="1">
    <source>
        <dbReference type="ARBA" id="ARBA00004571"/>
    </source>
</evidence>
<sequence length="1169" mass="130782">MNRVPFNPDRPKWHVLKLLRIMRLTTVILIATLMQVSASGFSQKKITYVKKKTTLWDLFIAIKAQTGYKVLWSDEVIKTSEAIEANFTNATIDEVMKAVLVGKPLTYVVHGEMVVIRRDKPSFRVIPGVAITAIDVRGRVLDEEGKPLVGAIVRVKDTKTVILTDNNGEFSLKNVGDKAVLVISFLGYQTREILASESSNSIKLAISNDKLNEVEIVSTGYQNIPKDRATGSFVLVDSALLNRRVGSNILNRLEGITSGVLFNRSGPAGSAPEVIIRGRSTIFANTSPLIVLDNFPYDGDINNINPNDIESVTILKDAAASSIWGVRAGNGVIVIKTKKGRNNQSLRFNVNANTTISNRPDLHYLPQMSSSDYIDLEQYLFNKGFYNSTIDDKYNVISPAVAIMLQKRKGQISGIDSATKIDALKLLDARNDVQKYFYRPAINQQYSFSLNGGSKNNMYYVSSGYDKEKQNQSINSYDRFTITANNTYLALKDKLQLSVKILLTNSNTRGAISSYGNPYTPYDQLIDENGNHLAVVGNAQGLRKQYTDTAGHGALLNWDFKPLDENRKNSINKLTDYTVSTGLKYIIVDGLSVNLNYQYQKGVSENSQLYEEGSFYTRNLINTYTQLNQTTLVPTLPIPLGGILRNSNSNYYSNYGRGQINYSLKFNDRNELNLLAGFEIKDFQLSNNTGTRYGYNSSSATHIPVDYLKNFTLYTSGFSGFIPEGAGQSYSIDRFRSLFFNGSYTFDKKYVVSGSARRDESNLFGVKTNQKGVPLWSSGFMWNISMEEFYNFNLIPNLKVRVTYGYNGNLDKSTSAYLTVSRMGGSFNQFKSPISEFVNPPNPALRWEKVKNFNAGVDFISKANLISGGIEFFIKQGVDLIGNSPIAAQTGVIVFKGNSADTKTSGIDLSLTKNSISNRHLKWTSSFLLSYNRELVTTYKVKMPNNLSIVQGNFSNPIEGYPYSALFGLKFMGLDKMGQPLGLLNGVVSKNYSAINGSKNTSELVYKGAGTPTLYGSFRNTINYKGFDLSVNIIYKFNYWFRRLDVFSGTSYGYFNSGYDLRWKKEGDEEKTYIPALTYPLDMSQTSFFQNSDVLIEKGDHIRFQDLRLGYSFSGLKTTALLRNIQVYTYINNIGIIWKATKQPIDPDYSRGANYIAPRTFSFGLTTNF</sequence>
<proteinExistence type="inferred from homology"/>
<dbReference type="InterPro" id="IPR008969">
    <property type="entry name" value="CarboxyPept-like_regulatory"/>
</dbReference>
<dbReference type="InterPro" id="IPR039426">
    <property type="entry name" value="TonB-dep_rcpt-like"/>
</dbReference>
<evidence type="ECO:0000256" key="7">
    <source>
        <dbReference type="PROSITE-ProRule" id="PRU01360"/>
    </source>
</evidence>
<accession>A0ABR6ET97</accession>
<evidence type="ECO:0000256" key="3">
    <source>
        <dbReference type="ARBA" id="ARBA00022452"/>
    </source>
</evidence>
<dbReference type="Gene3D" id="2.170.130.10">
    <property type="entry name" value="TonB-dependent receptor, plug domain"/>
    <property type="match status" value="1"/>
</dbReference>
<feature type="domain" description="TonB-dependent receptor plug" evidence="8">
    <location>
        <begin position="227"/>
        <end position="332"/>
    </location>
</feature>